<dbReference type="InterPro" id="IPR036097">
    <property type="entry name" value="HisK_dim/P_sf"/>
</dbReference>
<evidence type="ECO:0000259" key="9">
    <source>
        <dbReference type="PROSITE" id="PS50109"/>
    </source>
</evidence>
<dbReference type="GO" id="GO:0016301">
    <property type="term" value="F:kinase activity"/>
    <property type="evidence" value="ECO:0007669"/>
    <property type="project" value="UniProtKB-KW"/>
</dbReference>
<dbReference type="InterPro" id="IPR005467">
    <property type="entry name" value="His_kinase_dom"/>
</dbReference>
<dbReference type="SUPFAM" id="SSF47384">
    <property type="entry name" value="Homodimeric domain of signal transducing histidine kinase"/>
    <property type="match status" value="1"/>
</dbReference>
<keyword evidence="6 10" id="KW-0418">Kinase</keyword>
<name>A0ABW4DN99_9LACO</name>
<dbReference type="SMART" id="SM00387">
    <property type="entry name" value="HATPase_c"/>
    <property type="match status" value="1"/>
</dbReference>
<dbReference type="EC" id="2.7.13.3" evidence="3"/>
<keyword evidence="5" id="KW-0808">Transferase</keyword>
<dbReference type="PANTHER" id="PTHR45453">
    <property type="entry name" value="PHOSPHATE REGULON SENSOR PROTEIN PHOR"/>
    <property type="match status" value="1"/>
</dbReference>
<comment type="caution">
    <text evidence="10">The sequence shown here is derived from an EMBL/GenBank/DDBJ whole genome shotgun (WGS) entry which is preliminary data.</text>
</comment>
<dbReference type="RefSeq" id="WP_125576710.1">
    <property type="nucleotide sequence ID" value="NZ_JBHTOF010000032.1"/>
</dbReference>
<dbReference type="Gene3D" id="3.30.565.10">
    <property type="entry name" value="Histidine kinase-like ATPase, C-terminal domain"/>
    <property type="match status" value="1"/>
</dbReference>
<evidence type="ECO:0000256" key="2">
    <source>
        <dbReference type="ARBA" id="ARBA00004370"/>
    </source>
</evidence>
<evidence type="ECO:0000313" key="11">
    <source>
        <dbReference type="Proteomes" id="UP001597244"/>
    </source>
</evidence>
<accession>A0ABW4DN99</accession>
<dbReference type="InterPro" id="IPR050351">
    <property type="entry name" value="BphY/WalK/GraS-like"/>
</dbReference>
<feature type="transmembrane region" description="Helical" evidence="8">
    <location>
        <begin position="42"/>
        <end position="60"/>
    </location>
</feature>
<evidence type="ECO:0000256" key="3">
    <source>
        <dbReference type="ARBA" id="ARBA00012438"/>
    </source>
</evidence>
<dbReference type="SMART" id="SM00388">
    <property type="entry name" value="HisKA"/>
    <property type="match status" value="1"/>
</dbReference>
<dbReference type="CDD" id="cd00075">
    <property type="entry name" value="HATPase"/>
    <property type="match status" value="1"/>
</dbReference>
<feature type="domain" description="Histidine kinase" evidence="9">
    <location>
        <begin position="131"/>
        <end position="336"/>
    </location>
</feature>
<dbReference type="SUPFAM" id="SSF55874">
    <property type="entry name" value="ATPase domain of HSP90 chaperone/DNA topoisomerase II/histidine kinase"/>
    <property type="match status" value="1"/>
</dbReference>
<keyword evidence="8" id="KW-0812">Transmembrane</keyword>
<dbReference type="PANTHER" id="PTHR45453:SF1">
    <property type="entry name" value="PHOSPHATE REGULON SENSOR PROTEIN PHOR"/>
    <property type="match status" value="1"/>
</dbReference>
<keyword evidence="8" id="KW-0472">Membrane</keyword>
<dbReference type="InterPro" id="IPR036890">
    <property type="entry name" value="HATPase_C_sf"/>
</dbReference>
<organism evidence="10 11">
    <name type="scientific">Lapidilactobacillus mulanensis</name>
    <dbReference type="NCBI Taxonomy" id="2485999"/>
    <lineage>
        <taxon>Bacteria</taxon>
        <taxon>Bacillati</taxon>
        <taxon>Bacillota</taxon>
        <taxon>Bacilli</taxon>
        <taxon>Lactobacillales</taxon>
        <taxon>Lactobacillaceae</taxon>
        <taxon>Lapidilactobacillus</taxon>
    </lineage>
</organism>
<dbReference type="CDD" id="cd00082">
    <property type="entry name" value="HisKA"/>
    <property type="match status" value="1"/>
</dbReference>
<reference evidence="11" key="1">
    <citation type="journal article" date="2019" name="Int. J. Syst. Evol. Microbiol.">
        <title>The Global Catalogue of Microorganisms (GCM) 10K type strain sequencing project: providing services to taxonomists for standard genome sequencing and annotation.</title>
        <authorList>
            <consortium name="The Broad Institute Genomics Platform"/>
            <consortium name="The Broad Institute Genome Sequencing Center for Infectious Disease"/>
            <person name="Wu L."/>
            <person name="Ma J."/>
        </authorList>
    </citation>
    <scope>NUCLEOTIDE SEQUENCE [LARGE SCALE GENOMIC DNA]</scope>
    <source>
        <strain evidence="11">CCM 8951</strain>
    </source>
</reference>
<gene>
    <name evidence="10" type="ORF">ACFQ4L_04655</name>
</gene>
<protein>
    <recommendedName>
        <fullName evidence="3">histidine kinase</fullName>
        <ecNumber evidence="3">2.7.13.3</ecNumber>
    </recommendedName>
</protein>
<dbReference type="Pfam" id="PF00512">
    <property type="entry name" value="HisKA"/>
    <property type="match status" value="1"/>
</dbReference>
<evidence type="ECO:0000256" key="7">
    <source>
        <dbReference type="ARBA" id="ARBA00023012"/>
    </source>
</evidence>
<dbReference type="EMBL" id="JBHTOF010000032">
    <property type="protein sequence ID" value="MFD1465383.1"/>
    <property type="molecule type" value="Genomic_DNA"/>
</dbReference>
<dbReference type="Proteomes" id="UP001597244">
    <property type="component" value="Unassembled WGS sequence"/>
</dbReference>
<evidence type="ECO:0000256" key="5">
    <source>
        <dbReference type="ARBA" id="ARBA00022679"/>
    </source>
</evidence>
<proteinExistence type="predicted"/>
<evidence type="ECO:0000256" key="4">
    <source>
        <dbReference type="ARBA" id="ARBA00022553"/>
    </source>
</evidence>
<dbReference type="InterPro" id="IPR003594">
    <property type="entry name" value="HATPase_dom"/>
</dbReference>
<dbReference type="InterPro" id="IPR003661">
    <property type="entry name" value="HisK_dim/P_dom"/>
</dbReference>
<evidence type="ECO:0000256" key="6">
    <source>
        <dbReference type="ARBA" id="ARBA00022777"/>
    </source>
</evidence>
<dbReference type="PROSITE" id="PS50109">
    <property type="entry name" value="HIS_KIN"/>
    <property type="match status" value="1"/>
</dbReference>
<dbReference type="Pfam" id="PF02518">
    <property type="entry name" value="HATPase_c"/>
    <property type="match status" value="1"/>
</dbReference>
<keyword evidence="8" id="KW-1133">Transmembrane helix</keyword>
<evidence type="ECO:0000256" key="8">
    <source>
        <dbReference type="SAM" id="Phobius"/>
    </source>
</evidence>
<comment type="catalytic activity">
    <reaction evidence="1">
        <text>ATP + protein L-histidine = ADP + protein N-phospho-L-histidine.</text>
        <dbReference type="EC" id="2.7.13.3"/>
    </reaction>
</comment>
<keyword evidence="4" id="KW-0597">Phosphoprotein</keyword>
<sequence>MFKNHYLRQPETRSIVWLAICLVMIVGAGLFTSWWASFQNGWLLLGLFILVAALITVASWRWMREITQRLTAIDDQLRAARTGHTDYQMSLNDEGLFSSLHNELYHYVRQTEAMREDLDRDRQQLTVAITDIAHQLRTPIATIDNLTELLAPDNVTTSRAELLQQNQRLAKLVEQLILMAKVDTHTLSQAREQMSVDQLLHQSLNYLLPLIADAELRLDWQIPAAMEISVNVRLMQEAIINILKNTVEHAPTHSTVTISASATPISTVISVTNHGEPIPESDLPHLFERFYRGSQSSQNNLGIGLAIAEGIAKAGDGRLSVNNVAAGVEYRLELFK</sequence>
<feature type="transmembrane region" description="Helical" evidence="8">
    <location>
        <begin position="15"/>
        <end position="36"/>
    </location>
</feature>
<keyword evidence="11" id="KW-1185">Reference proteome</keyword>
<comment type="subcellular location">
    <subcellularLocation>
        <location evidence="2">Membrane</location>
    </subcellularLocation>
</comment>
<keyword evidence="7" id="KW-0902">Two-component regulatory system</keyword>
<evidence type="ECO:0000313" key="10">
    <source>
        <dbReference type="EMBL" id="MFD1465383.1"/>
    </source>
</evidence>
<dbReference type="Gene3D" id="1.10.287.130">
    <property type="match status" value="1"/>
</dbReference>
<evidence type="ECO:0000256" key="1">
    <source>
        <dbReference type="ARBA" id="ARBA00000085"/>
    </source>
</evidence>